<dbReference type="InterPro" id="IPR037185">
    <property type="entry name" value="EmrE-like"/>
</dbReference>
<feature type="transmembrane region" description="Helical" evidence="1">
    <location>
        <begin position="272"/>
        <end position="290"/>
    </location>
</feature>
<comment type="caution">
    <text evidence="3">The sequence shown here is derived from an EMBL/GenBank/DDBJ whole genome shotgun (WGS) entry which is preliminary data.</text>
</comment>
<dbReference type="Pfam" id="PF00892">
    <property type="entry name" value="EamA"/>
    <property type="match status" value="1"/>
</dbReference>
<dbReference type="PANTHER" id="PTHR22911:SF103">
    <property type="entry name" value="BLR2811 PROTEIN"/>
    <property type="match status" value="1"/>
</dbReference>
<dbReference type="Gene3D" id="1.10.3730.20">
    <property type="match status" value="1"/>
</dbReference>
<feature type="transmembrane region" description="Helical" evidence="1">
    <location>
        <begin position="215"/>
        <end position="232"/>
    </location>
</feature>
<feature type="transmembrane region" description="Helical" evidence="1">
    <location>
        <begin position="158"/>
        <end position="177"/>
    </location>
</feature>
<gene>
    <name evidence="3" type="ORF">C8D95_107122</name>
</gene>
<feature type="transmembrane region" description="Helical" evidence="1">
    <location>
        <begin position="81"/>
        <end position="98"/>
    </location>
</feature>
<evidence type="ECO:0000313" key="3">
    <source>
        <dbReference type="EMBL" id="PWK55456.1"/>
    </source>
</evidence>
<dbReference type="RefSeq" id="WP_109760051.1">
    <property type="nucleotide sequence ID" value="NZ_CP034588.1"/>
</dbReference>
<dbReference type="EMBL" id="QGGV01000007">
    <property type="protein sequence ID" value="PWK55456.1"/>
    <property type="molecule type" value="Genomic_DNA"/>
</dbReference>
<name>A0A316G676_9RHOB</name>
<dbReference type="PANTHER" id="PTHR22911">
    <property type="entry name" value="ACYL-MALONYL CONDENSING ENZYME-RELATED"/>
    <property type="match status" value="1"/>
</dbReference>
<feature type="transmembrane region" description="Helical" evidence="1">
    <location>
        <begin position="189"/>
        <end position="209"/>
    </location>
</feature>
<feature type="transmembrane region" description="Helical" evidence="1">
    <location>
        <begin position="49"/>
        <end position="69"/>
    </location>
</feature>
<feature type="transmembrane region" description="Helical" evidence="1">
    <location>
        <begin position="104"/>
        <end position="126"/>
    </location>
</feature>
<dbReference type="InterPro" id="IPR000620">
    <property type="entry name" value="EamA_dom"/>
</dbReference>
<keyword evidence="1" id="KW-1133">Transmembrane helix</keyword>
<evidence type="ECO:0000256" key="1">
    <source>
        <dbReference type="SAM" id="Phobius"/>
    </source>
</evidence>
<dbReference type="KEGG" id="salo:EF888_07685"/>
<evidence type="ECO:0000259" key="2">
    <source>
        <dbReference type="Pfam" id="PF00892"/>
    </source>
</evidence>
<feature type="transmembrane region" description="Helical" evidence="1">
    <location>
        <begin position="244"/>
        <end position="266"/>
    </location>
</feature>
<protein>
    <submittedName>
        <fullName evidence="3">Drug/metabolite transporter (DMT)-like permease</fullName>
    </submittedName>
</protein>
<dbReference type="Proteomes" id="UP000245390">
    <property type="component" value="Unassembled WGS sequence"/>
</dbReference>
<keyword evidence="4" id="KW-1185">Reference proteome</keyword>
<proteinExistence type="predicted"/>
<dbReference type="GO" id="GO:0016020">
    <property type="term" value="C:membrane"/>
    <property type="evidence" value="ECO:0007669"/>
    <property type="project" value="InterPro"/>
</dbReference>
<organism evidence="3 4">
    <name type="scientific">Silicimonas algicola</name>
    <dbReference type="NCBI Taxonomy" id="1826607"/>
    <lineage>
        <taxon>Bacteria</taxon>
        <taxon>Pseudomonadati</taxon>
        <taxon>Pseudomonadota</taxon>
        <taxon>Alphaproteobacteria</taxon>
        <taxon>Rhodobacterales</taxon>
        <taxon>Paracoccaceae</taxon>
    </lineage>
</organism>
<reference evidence="3 4" key="1">
    <citation type="submission" date="2018-05" db="EMBL/GenBank/DDBJ databases">
        <title>Genomic Encyclopedia of Type Strains, Phase IV (KMG-IV): sequencing the most valuable type-strain genomes for metagenomic binning, comparative biology and taxonomic classification.</title>
        <authorList>
            <person name="Goeker M."/>
        </authorList>
    </citation>
    <scope>NUCLEOTIDE SEQUENCE [LARGE SCALE GENOMIC DNA]</scope>
    <source>
        <strain evidence="3 4">DSM 103371</strain>
    </source>
</reference>
<accession>A0A316G676</accession>
<keyword evidence="1" id="KW-0812">Transmembrane</keyword>
<feature type="transmembrane region" description="Helical" evidence="1">
    <location>
        <begin position="133"/>
        <end position="152"/>
    </location>
</feature>
<evidence type="ECO:0000313" key="4">
    <source>
        <dbReference type="Proteomes" id="UP000245390"/>
    </source>
</evidence>
<dbReference type="SUPFAM" id="SSF103481">
    <property type="entry name" value="Multidrug resistance efflux transporter EmrE"/>
    <property type="match status" value="2"/>
</dbReference>
<keyword evidence="1" id="KW-0472">Membrane</keyword>
<dbReference type="AlphaFoldDB" id="A0A316G676"/>
<sequence length="295" mass="31430">MAAPALDIRDDRIGLGILMMLGTWAFFAVTDTTVKWLVLAGIPALQLAFLRYAVSLAVSVGVGLARGSVAGLHSRGDMMLVVVRGSLLVMTTILNFIALKYLPLTVTATIANSSPILVTALAVPLLGERVGPWRWFAVVLGFIGVVIVIRPFGAEFHWATLLVLGNATGLALFSILTRKLSGRIATQTMQVAAGAVGTVVLAPFALAAWTSPDTALGWCLMFGIGVSAWAGHEIFSRAHAHAEAGVLMPFSYVFILYVTIAGFIVFGTVPDMPTLVGASIIIASGLLIWWRERRR</sequence>
<dbReference type="OrthoDB" id="9815809at2"/>
<feature type="domain" description="EamA" evidence="2">
    <location>
        <begin position="15"/>
        <end position="149"/>
    </location>
</feature>
<feature type="transmembrane region" description="Helical" evidence="1">
    <location>
        <begin position="12"/>
        <end position="29"/>
    </location>
</feature>